<reference evidence="2 3" key="1">
    <citation type="submission" date="2019-01" db="EMBL/GenBank/DDBJ databases">
        <authorList>
            <person name="B I."/>
            <person name="Ch S."/>
            <person name="Ch V.R."/>
        </authorList>
    </citation>
    <scope>NUCLEOTIDE SEQUENCE [LARGE SCALE GENOMIC DNA]</scope>
    <source>
        <strain evidence="2 3">JC507</strain>
    </source>
</reference>
<evidence type="ECO:0000313" key="2">
    <source>
        <dbReference type="EMBL" id="THV62918.1"/>
    </source>
</evidence>
<sequence>MKNFLCLLFLVCSIFFNAQVAIGSSVTDHKGKVETKNFTQFLNSETIFVFPPVYDKSVYEKILKDTWTITPYKVFLYGDADLTDFMSDKYSFATVDGKIVEKNISTSIYTYFSFFTFDMKEKTKEIEKFLSKSKKKEDYDLFEKHRQYVGGFYLFQKGELVQSSYANSIKETSKLAQSEDIFFNFKPGFLKNYFQSVQKGISDKAASSVYDVFKTPELKKLQTATLYVPNYIGIKFNPNLYKLEDKERSEEDKADLFSKYEFKYEYIDDNALSEKILNNEDIYYFRYVRMNNGKFLNIVEAKTGKIIYSESIFGMSYNLKPDYIKDIKTAIKKF</sequence>
<dbReference type="Proteomes" id="UP000306038">
    <property type="component" value="Unassembled WGS sequence"/>
</dbReference>
<feature type="signal peptide" evidence="1">
    <location>
        <begin position="1"/>
        <end position="20"/>
    </location>
</feature>
<keyword evidence="1" id="KW-0732">Signal</keyword>
<organism evidence="2 3">
    <name type="scientific">Chryseobacterium candidae</name>
    <dbReference type="NCBI Taxonomy" id="1978493"/>
    <lineage>
        <taxon>Bacteria</taxon>
        <taxon>Pseudomonadati</taxon>
        <taxon>Bacteroidota</taxon>
        <taxon>Flavobacteriia</taxon>
        <taxon>Flavobacteriales</taxon>
        <taxon>Weeksellaceae</taxon>
        <taxon>Chryseobacterium group</taxon>
        <taxon>Chryseobacterium</taxon>
    </lineage>
</organism>
<evidence type="ECO:0000256" key="1">
    <source>
        <dbReference type="SAM" id="SignalP"/>
    </source>
</evidence>
<accession>A0ABY2RBG0</accession>
<name>A0ABY2RBG0_9FLAO</name>
<dbReference type="RefSeq" id="WP_136521331.1">
    <property type="nucleotide sequence ID" value="NZ_SDLV01000004.1"/>
</dbReference>
<proteinExistence type="predicted"/>
<dbReference type="EMBL" id="SDLV01000004">
    <property type="protein sequence ID" value="THV62918.1"/>
    <property type="molecule type" value="Genomic_DNA"/>
</dbReference>
<comment type="caution">
    <text evidence="2">The sequence shown here is derived from an EMBL/GenBank/DDBJ whole genome shotgun (WGS) entry which is preliminary data.</text>
</comment>
<gene>
    <name evidence="2" type="ORF">EK417_03390</name>
</gene>
<protein>
    <submittedName>
        <fullName evidence="2">Uncharacterized protein</fullName>
    </submittedName>
</protein>
<keyword evidence="3" id="KW-1185">Reference proteome</keyword>
<evidence type="ECO:0000313" key="3">
    <source>
        <dbReference type="Proteomes" id="UP000306038"/>
    </source>
</evidence>
<feature type="chain" id="PRO_5047232687" evidence="1">
    <location>
        <begin position="21"/>
        <end position="334"/>
    </location>
</feature>